<reference evidence="13 14" key="1">
    <citation type="submission" date="2020-10" db="EMBL/GenBank/DDBJ databases">
        <title>The Coptis chinensis genome and diversification of protoberbering-type alkaloids.</title>
        <authorList>
            <person name="Wang B."/>
            <person name="Shu S."/>
            <person name="Song C."/>
            <person name="Liu Y."/>
        </authorList>
    </citation>
    <scope>NUCLEOTIDE SEQUENCE [LARGE SCALE GENOMIC DNA]</scope>
    <source>
        <strain evidence="13">HL-2020</strain>
        <tissue evidence="13">Leaf</tissue>
    </source>
</reference>
<evidence type="ECO:0000256" key="3">
    <source>
        <dbReference type="ARBA" id="ARBA00022676"/>
    </source>
</evidence>
<dbReference type="EC" id="2.4.1.13" evidence="2 6"/>
<evidence type="ECO:0000313" key="13">
    <source>
        <dbReference type="EMBL" id="KAF9624736.1"/>
    </source>
</evidence>
<dbReference type="InterPro" id="IPR012820">
    <property type="entry name" value="Sucrose_synthase_pln/cyn"/>
</dbReference>
<dbReference type="EMBL" id="JADFTS010000001">
    <property type="protein sequence ID" value="KAF9624736.1"/>
    <property type="molecule type" value="Genomic_DNA"/>
</dbReference>
<dbReference type="PANTHER" id="PTHR45839">
    <property type="match status" value="1"/>
</dbReference>
<dbReference type="Gene3D" id="3.10.450.330">
    <property type="match status" value="1"/>
</dbReference>
<comment type="caution">
    <text evidence="13">The sequence shown here is derived from an EMBL/GenBank/DDBJ whole genome shotgun (WGS) entry which is preliminary data.</text>
</comment>
<organism evidence="13 14">
    <name type="scientific">Coptis chinensis</name>
    <dbReference type="NCBI Taxonomy" id="261450"/>
    <lineage>
        <taxon>Eukaryota</taxon>
        <taxon>Viridiplantae</taxon>
        <taxon>Streptophyta</taxon>
        <taxon>Embryophyta</taxon>
        <taxon>Tracheophyta</taxon>
        <taxon>Spermatophyta</taxon>
        <taxon>Magnoliopsida</taxon>
        <taxon>Ranunculales</taxon>
        <taxon>Ranunculaceae</taxon>
        <taxon>Coptidoideae</taxon>
        <taxon>Coptis</taxon>
    </lineage>
</organism>
<dbReference type="Gene3D" id="3.40.50.2000">
    <property type="entry name" value="Glycogen Phosphorylase B"/>
    <property type="match status" value="2"/>
</dbReference>
<dbReference type="FunFam" id="1.20.120.1230:FF:000001">
    <property type="entry name" value="Sucrose synthase"/>
    <property type="match status" value="1"/>
</dbReference>
<evidence type="ECO:0000256" key="6">
    <source>
        <dbReference type="RuleBase" id="RU280817"/>
    </source>
</evidence>
<evidence type="ECO:0000259" key="12">
    <source>
        <dbReference type="Pfam" id="PF24862"/>
    </source>
</evidence>
<feature type="transmembrane region" description="Helical" evidence="8">
    <location>
        <begin position="861"/>
        <end position="883"/>
    </location>
</feature>
<name>A0A835IV90_9MAGN</name>
<keyword evidence="4 6" id="KW-0808">Transferase</keyword>
<keyword evidence="8" id="KW-0812">Transmembrane</keyword>
<dbReference type="Pfam" id="PF00534">
    <property type="entry name" value="Glycos_transf_1"/>
    <property type="match status" value="1"/>
</dbReference>
<dbReference type="InterPro" id="IPR056735">
    <property type="entry name" value="SUS_N"/>
</dbReference>
<evidence type="ECO:0000259" key="10">
    <source>
        <dbReference type="Pfam" id="PF00862"/>
    </source>
</evidence>
<dbReference type="InterPro" id="IPR001296">
    <property type="entry name" value="Glyco_trans_1"/>
</dbReference>
<evidence type="ECO:0000256" key="8">
    <source>
        <dbReference type="SAM" id="Phobius"/>
    </source>
</evidence>
<dbReference type="Gene3D" id="1.20.120.1230">
    <property type="match status" value="1"/>
</dbReference>
<dbReference type="PANTHER" id="PTHR45839:SF4">
    <property type="entry name" value="SUCROSE SYNTHASE 5"/>
    <property type="match status" value="1"/>
</dbReference>
<comment type="similarity">
    <text evidence="1 6">Belongs to the glycosyltransferase 1 family. Plant sucrose synthase subfamily.</text>
</comment>
<evidence type="ECO:0000256" key="7">
    <source>
        <dbReference type="SAM" id="MobiDB-lite"/>
    </source>
</evidence>
<feature type="region of interest" description="Disordered" evidence="7">
    <location>
        <begin position="802"/>
        <end position="847"/>
    </location>
</feature>
<dbReference type="NCBIfam" id="TIGR02470">
    <property type="entry name" value="sucr_synth"/>
    <property type="match status" value="1"/>
</dbReference>
<evidence type="ECO:0000313" key="14">
    <source>
        <dbReference type="Proteomes" id="UP000631114"/>
    </source>
</evidence>
<comment type="function">
    <text evidence="6">Sucrose-cleaving enzyme that provides UDP-glucose and fructose for various metabolic pathways.</text>
</comment>
<evidence type="ECO:0000256" key="5">
    <source>
        <dbReference type="ARBA" id="ARBA00049030"/>
    </source>
</evidence>
<evidence type="ECO:0000256" key="1">
    <source>
        <dbReference type="ARBA" id="ARBA00005894"/>
    </source>
</evidence>
<dbReference type="SUPFAM" id="SSF53756">
    <property type="entry name" value="UDP-Glycosyltransferase/glycogen phosphorylase"/>
    <property type="match status" value="1"/>
</dbReference>
<feature type="domain" description="Sucrose synthase N-terminal" evidence="11">
    <location>
        <begin position="9"/>
        <end position="123"/>
    </location>
</feature>
<feature type="domain" description="Sucrose synthase first GT-B" evidence="10">
    <location>
        <begin position="269"/>
        <end position="542"/>
    </location>
</feature>
<dbReference type="GO" id="GO:0005985">
    <property type="term" value="P:sucrose metabolic process"/>
    <property type="evidence" value="ECO:0007669"/>
    <property type="project" value="InterPro"/>
</dbReference>
<keyword evidence="8" id="KW-1133">Transmembrane helix</keyword>
<gene>
    <name evidence="13" type="ORF">IFM89_013274</name>
</gene>
<sequence>MTSTLSFKRSDSIADSMPEGLRQSRYHMKRCFARFVEKGKWLMKRKDIMEELERSIEDKAERTKVVESVLGYILSSTQEAAVVPPYIAFSVRPNPGFWEYVKVCADDLKVEGITVTEYLKFKDTIYDEKWARDENALEVDFGAFDVSLPRLALSSSIGNGVSYISKFMSSKLNRDSESAKPLLDYLLALNHVGESLMINETLSTIDKLQAALIVADVYLSSLPKDTPYQNFEQRFTEWGLDKGWGDNAETVKETMGSLSEVLQAPDPLNIEKFFSRLPTTFNIVIFSIHGYFGQADVLGLPDTGGQVVYILDQVRAMEEELLFRIKKQGLSVKPQILVVTRLIPDARGTKCNQELEPVLYTKHSHILRVPFKTENGILRQWDATAKILEHMDGKPNLIIGNYTDGNLVASLMASRLGITQGTIAHALEKTKYEDSDAKWKELDPKYHFSCQFTADMISMNATDFIITSTYQEIAGSKERPGQYESHTAFTLPGLSRVVSGIDVFDPKFNIAAPGADQTVYFPYTQKQKRLTSFHPAIEELLYNKQDNSEHMGFLTDRKKPIIFSMARLDTVKNISGLTEWYGKNKRLRSLVNLVVVAGFFDPAKSKDREEIAEIKKMHSLIEKYQLKGQIRWIAAQNDRYRNGELYRCMADTKGAFVQPALYEAFGLTVIEAMNCGLPTFATNQGGPAEIIVDGVSGFHIDPNNGDEASNKIADFFEKCKEDPEHWNKMSMEGLRRIYECYTWKIYANKVLNMGSIYSFQKQLYKDQKQAKQRYIQTLYNLQFRSLAKNVPVPTEVTKELVSPQPTLKPQPTQRHVIRTQSRLQRHGGPDEDASTQTDLTPSHEGGQEEMELHFSETSFTWNSWFILFLCLSLLIYATVKLYYV</sequence>
<dbReference type="AlphaFoldDB" id="A0A835IV90"/>
<accession>A0A835IV90</accession>
<feature type="compositionally biased region" description="Polar residues" evidence="7">
    <location>
        <begin position="803"/>
        <end position="822"/>
    </location>
</feature>
<feature type="domain" description="Glycosyl transferase family 1" evidence="9">
    <location>
        <begin position="555"/>
        <end position="728"/>
    </location>
</feature>
<dbReference type="Pfam" id="PF24862">
    <property type="entry name" value="SUS_EPBD"/>
    <property type="match status" value="1"/>
</dbReference>
<dbReference type="InterPro" id="IPR056736">
    <property type="entry name" value="SUS_EPBD"/>
</dbReference>
<keyword evidence="14" id="KW-1185">Reference proteome</keyword>
<dbReference type="OrthoDB" id="937291at2759"/>
<dbReference type="FunFam" id="3.40.50.2000:FF:000006">
    <property type="entry name" value="Sucrose synthase"/>
    <property type="match status" value="1"/>
</dbReference>
<keyword evidence="8" id="KW-0472">Membrane</keyword>
<proteinExistence type="inferred from homology"/>
<feature type="domain" description="Sucrose synthase EPBD" evidence="12">
    <location>
        <begin position="159"/>
        <end position="246"/>
    </location>
</feature>
<dbReference type="Proteomes" id="UP000631114">
    <property type="component" value="Unassembled WGS sequence"/>
</dbReference>
<evidence type="ECO:0000259" key="9">
    <source>
        <dbReference type="Pfam" id="PF00534"/>
    </source>
</evidence>
<dbReference type="Pfam" id="PF00862">
    <property type="entry name" value="GT-B_Sucrose_synth"/>
    <property type="match status" value="1"/>
</dbReference>
<dbReference type="Pfam" id="PF24861">
    <property type="entry name" value="SUS_N"/>
    <property type="match status" value="1"/>
</dbReference>
<evidence type="ECO:0000259" key="11">
    <source>
        <dbReference type="Pfam" id="PF24861"/>
    </source>
</evidence>
<dbReference type="GO" id="GO:0016157">
    <property type="term" value="F:sucrose synthase activity"/>
    <property type="evidence" value="ECO:0007669"/>
    <property type="project" value="UniProtKB-UniRule"/>
</dbReference>
<evidence type="ECO:0000256" key="2">
    <source>
        <dbReference type="ARBA" id="ARBA00012540"/>
    </source>
</evidence>
<dbReference type="InterPro" id="IPR000368">
    <property type="entry name" value="Sucrose_synth_GT-B1"/>
</dbReference>
<evidence type="ECO:0000256" key="4">
    <source>
        <dbReference type="ARBA" id="ARBA00022679"/>
    </source>
</evidence>
<protein>
    <recommendedName>
        <fullName evidence="2 6">Sucrose synthase</fullName>
        <ecNumber evidence="2 6">2.4.1.13</ecNumber>
    </recommendedName>
</protein>
<keyword evidence="3 6" id="KW-0328">Glycosyltransferase</keyword>
<dbReference type="FunFam" id="3.10.450.330:FF:000001">
    <property type="entry name" value="Sucrose synthase"/>
    <property type="match status" value="1"/>
</dbReference>
<comment type="catalytic activity">
    <reaction evidence="5 6">
        <text>an NDP-alpha-D-glucose + D-fructose = a ribonucleoside 5'-diphosphate + sucrose + H(+)</text>
        <dbReference type="Rhea" id="RHEA:16241"/>
        <dbReference type="ChEBI" id="CHEBI:15378"/>
        <dbReference type="ChEBI" id="CHEBI:17992"/>
        <dbReference type="ChEBI" id="CHEBI:37721"/>
        <dbReference type="ChEBI" id="CHEBI:57930"/>
        <dbReference type="ChEBI" id="CHEBI:76533"/>
        <dbReference type="EC" id="2.4.1.13"/>
    </reaction>
</comment>